<reference evidence="8" key="1">
    <citation type="thesis" date="2020" institute="ProQuest LLC" country="789 East Eisenhower Parkway, Ann Arbor, MI, USA">
        <title>Comparative Genomics and Chromosome Evolution.</title>
        <authorList>
            <person name="Mudd A.B."/>
        </authorList>
    </citation>
    <scope>NUCLEOTIDE SEQUENCE</scope>
    <source>
        <strain evidence="8">Female2</strain>
        <tissue evidence="8">Blood</tissue>
    </source>
</reference>
<dbReference type="Pfam" id="PF00067">
    <property type="entry name" value="p450"/>
    <property type="match status" value="1"/>
</dbReference>
<dbReference type="GO" id="GO:0004497">
    <property type="term" value="F:monooxygenase activity"/>
    <property type="evidence" value="ECO:0007669"/>
    <property type="project" value="UniProtKB-KW"/>
</dbReference>
<name>A0A8T2IGQ4_9PIPI</name>
<dbReference type="OrthoDB" id="3945418at2759"/>
<dbReference type="GO" id="GO:0005743">
    <property type="term" value="C:mitochondrial inner membrane"/>
    <property type="evidence" value="ECO:0007669"/>
    <property type="project" value="TreeGrafter"/>
</dbReference>
<keyword evidence="5" id="KW-0560">Oxidoreductase</keyword>
<gene>
    <name evidence="8" type="ORF">GDO86_019930</name>
</gene>
<dbReference type="InterPro" id="IPR036396">
    <property type="entry name" value="Cyt_P450_sf"/>
</dbReference>
<proteinExistence type="inferred from homology"/>
<dbReference type="GO" id="GO:0006704">
    <property type="term" value="P:glucocorticoid biosynthetic process"/>
    <property type="evidence" value="ECO:0007669"/>
    <property type="project" value="TreeGrafter"/>
</dbReference>
<evidence type="ECO:0000256" key="7">
    <source>
        <dbReference type="ARBA" id="ARBA00023033"/>
    </source>
</evidence>
<evidence type="ECO:0000256" key="3">
    <source>
        <dbReference type="ARBA" id="ARBA00022617"/>
    </source>
</evidence>
<keyword evidence="4" id="KW-0479">Metal-binding</keyword>
<dbReference type="PANTHER" id="PTHR24279:SF122">
    <property type="entry name" value="CYTOCHROME P450 FAMILY 27 SUBFAMILY C MEMBER 1"/>
    <property type="match status" value="1"/>
</dbReference>
<dbReference type="GO" id="GO:0016705">
    <property type="term" value="F:oxidoreductase activity, acting on paired donors, with incorporation or reduction of molecular oxygen"/>
    <property type="evidence" value="ECO:0007669"/>
    <property type="project" value="InterPro"/>
</dbReference>
<keyword evidence="9" id="KW-1185">Reference proteome</keyword>
<dbReference type="Proteomes" id="UP000812440">
    <property type="component" value="Unassembled WGS sequence"/>
</dbReference>
<accession>A0A8T2IGQ4</accession>
<dbReference type="EMBL" id="JAACNH010000605">
    <property type="protein sequence ID" value="KAG8430827.1"/>
    <property type="molecule type" value="Genomic_DNA"/>
</dbReference>
<organism evidence="8 9">
    <name type="scientific">Hymenochirus boettgeri</name>
    <name type="common">Congo dwarf clawed frog</name>
    <dbReference type="NCBI Taxonomy" id="247094"/>
    <lineage>
        <taxon>Eukaryota</taxon>
        <taxon>Metazoa</taxon>
        <taxon>Chordata</taxon>
        <taxon>Craniata</taxon>
        <taxon>Vertebrata</taxon>
        <taxon>Euteleostomi</taxon>
        <taxon>Amphibia</taxon>
        <taxon>Batrachia</taxon>
        <taxon>Anura</taxon>
        <taxon>Pipoidea</taxon>
        <taxon>Pipidae</taxon>
        <taxon>Pipinae</taxon>
        <taxon>Hymenochirus</taxon>
    </lineage>
</organism>
<dbReference type="AlphaFoldDB" id="A0A8T2IGQ4"/>
<evidence type="ECO:0000313" key="8">
    <source>
        <dbReference type="EMBL" id="KAG8430827.1"/>
    </source>
</evidence>
<dbReference type="GO" id="GO:0020037">
    <property type="term" value="F:heme binding"/>
    <property type="evidence" value="ECO:0007669"/>
    <property type="project" value="InterPro"/>
</dbReference>
<dbReference type="GO" id="GO:0071375">
    <property type="term" value="P:cellular response to peptide hormone stimulus"/>
    <property type="evidence" value="ECO:0007669"/>
    <property type="project" value="TreeGrafter"/>
</dbReference>
<keyword evidence="7" id="KW-0503">Monooxygenase</keyword>
<comment type="cofactor">
    <cofactor evidence="1">
        <name>heme</name>
        <dbReference type="ChEBI" id="CHEBI:30413"/>
    </cofactor>
</comment>
<dbReference type="GO" id="GO:0006700">
    <property type="term" value="P:C21-steroid hormone biosynthetic process"/>
    <property type="evidence" value="ECO:0007669"/>
    <property type="project" value="TreeGrafter"/>
</dbReference>
<dbReference type="InterPro" id="IPR050479">
    <property type="entry name" value="CYP11_CYP27_families"/>
</dbReference>
<evidence type="ECO:0000256" key="1">
    <source>
        <dbReference type="ARBA" id="ARBA00001971"/>
    </source>
</evidence>
<comment type="caution">
    <text evidence="8">The sequence shown here is derived from an EMBL/GenBank/DDBJ whole genome shotgun (WGS) entry which is preliminary data.</text>
</comment>
<evidence type="ECO:0000256" key="6">
    <source>
        <dbReference type="ARBA" id="ARBA00023004"/>
    </source>
</evidence>
<dbReference type="SUPFAM" id="SSF48264">
    <property type="entry name" value="Cytochrome P450"/>
    <property type="match status" value="1"/>
</dbReference>
<protein>
    <submittedName>
        <fullName evidence="8">Uncharacterized protein</fullName>
    </submittedName>
</protein>
<dbReference type="InterPro" id="IPR001128">
    <property type="entry name" value="Cyt_P450"/>
</dbReference>
<dbReference type="GO" id="GO:0005506">
    <property type="term" value="F:iron ion binding"/>
    <property type="evidence" value="ECO:0007669"/>
    <property type="project" value="InterPro"/>
</dbReference>
<keyword evidence="6" id="KW-0408">Iron</keyword>
<dbReference type="GO" id="GO:0008203">
    <property type="term" value="P:cholesterol metabolic process"/>
    <property type="evidence" value="ECO:0007669"/>
    <property type="project" value="TreeGrafter"/>
</dbReference>
<dbReference type="GO" id="GO:0034650">
    <property type="term" value="P:cortisol metabolic process"/>
    <property type="evidence" value="ECO:0007669"/>
    <property type="project" value="TreeGrafter"/>
</dbReference>
<dbReference type="PANTHER" id="PTHR24279">
    <property type="entry name" value="CYTOCHROME P450"/>
    <property type="match status" value="1"/>
</dbReference>
<comment type="similarity">
    <text evidence="2">Belongs to the cytochrome P450 family.</text>
</comment>
<evidence type="ECO:0000256" key="5">
    <source>
        <dbReference type="ARBA" id="ARBA00023002"/>
    </source>
</evidence>
<evidence type="ECO:0000256" key="4">
    <source>
        <dbReference type="ARBA" id="ARBA00022723"/>
    </source>
</evidence>
<evidence type="ECO:0000313" key="9">
    <source>
        <dbReference type="Proteomes" id="UP000812440"/>
    </source>
</evidence>
<sequence>MSVLVRLLRGSAQRGLEGLVTRGLQTEVLEGTVKGESLVRSLNEMPGPSTFSNLLEFFWRDGFSRIQEIQLKHMDQYGRIFKSHFGPQFVVSIADRDMIAQVLRAEREAPQRANMESWQEYRDLRGRSTGLISA</sequence>
<keyword evidence="3" id="KW-0349">Heme</keyword>
<dbReference type="Gene3D" id="1.10.630.10">
    <property type="entry name" value="Cytochrome P450"/>
    <property type="match status" value="1"/>
</dbReference>
<evidence type="ECO:0000256" key="2">
    <source>
        <dbReference type="ARBA" id="ARBA00010617"/>
    </source>
</evidence>